<dbReference type="SUPFAM" id="SSF50939">
    <property type="entry name" value="Sialidases"/>
    <property type="match status" value="1"/>
</dbReference>
<proteinExistence type="predicted"/>
<dbReference type="Gene3D" id="2.130.10.10">
    <property type="entry name" value="YVTN repeat-like/Quinoprotein amine dehydrogenase"/>
    <property type="match status" value="2"/>
</dbReference>
<dbReference type="InterPro" id="IPR036278">
    <property type="entry name" value="Sialidase_sf"/>
</dbReference>
<name>A0A381XI73_9ZZZZ</name>
<evidence type="ECO:0000259" key="2">
    <source>
        <dbReference type="Pfam" id="PF10342"/>
    </source>
</evidence>
<sequence length="571" mass="62950">MRITKSLKLSFILGVLFAFHLTCSSDFGEPGELGSISFDIIFNNDSSQSSKQSHDLIDPVKDVIKITKAKSISSDITRLIIIIPGVDTVDVNVSPGKTVSETIGGVPVGQQIIKVYLKNIVGEILYTQEQTVKVKPGEISSPSFAAEDFIPQNQFIEIIDPNGGEIWGLGTTKDILWNSSHSNLNVKIALFSGGTISQTIAADESNNGSYSWDISSELDAGTDYTVRVSSVNDISVYDESDENFTLYDTPPFAWTQTGLKYGTVYDLAINPQGHIFAGVSLKLWRSVDFGSTWQIIGDFDPNGFNQRERIAITKSGRILVTENTKIRISDDNGNTWSYANMETNHSFERVHTIAIAPNGNIYAGRLQDWGCTTCGIFKSTDGGNNFSWVFQAPHEDEVFVRFAFKPDGQIFAGAVSWNDHQMYRSIDDGSSWNYADTFLQGGVDELIITNSGRILVDMSISPSRGFYASDDDGSSWYRIGNNTIERFSGGIVIDENHTIYAFKSLWDCSPCEIGYRSNDDGESWVPISKEGYPLDTDHSPVSSLMTPSQHIFIGTEGSGVLRTTSRVYFGN</sequence>
<reference evidence="3" key="1">
    <citation type="submission" date="2018-05" db="EMBL/GenBank/DDBJ databases">
        <authorList>
            <person name="Lanie J.A."/>
            <person name="Ng W.-L."/>
            <person name="Kazmierczak K.M."/>
            <person name="Andrzejewski T.M."/>
            <person name="Davidsen T.M."/>
            <person name="Wayne K.J."/>
            <person name="Tettelin H."/>
            <person name="Glass J.I."/>
            <person name="Rusch D."/>
            <person name="Podicherti R."/>
            <person name="Tsui H.-C.T."/>
            <person name="Winkler M.E."/>
        </authorList>
    </citation>
    <scope>NUCLEOTIDE SEQUENCE</scope>
</reference>
<evidence type="ECO:0000256" key="1">
    <source>
        <dbReference type="ARBA" id="ARBA00022729"/>
    </source>
</evidence>
<dbReference type="AlphaFoldDB" id="A0A381XI73"/>
<dbReference type="InterPro" id="IPR015943">
    <property type="entry name" value="WD40/YVTN_repeat-like_dom_sf"/>
</dbReference>
<dbReference type="SUPFAM" id="SSF110296">
    <property type="entry name" value="Oligoxyloglucan reducing end-specific cellobiohydrolase"/>
    <property type="match status" value="1"/>
</dbReference>
<protein>
    <recommendedName>
        <fullName evidence="2">Yeast cell wall synthesis Kre9/Knh1-like N-terminal domain-containing protein</fullName>
    </recommendedName>
</protein>
<keyword evidence="1" id="KW-0732">Signal</keyword>
<feature type="domain" description="Yeast cell wall synthesis Kre9/Knh1-like N-terminal" evidence="2">
    <location>
        <begin position="161"/>
        <end position="240"/>
    </location>
</feature>
<gene>
    <name evidence="3" type="ORF">METZ01_LOCUS116741</name>
</gene>
<dbReference type="EMBL" id="UINC01015112">
    <property type="protein sequence ID" value="SVA63887.1"/>
    <property type="molecule type" value="Genomic_DNA"/>
</dbReference>
<accession>A0A381XI73</accession>
<evidence type="ECO:0000313" key="3">
    <source>
        <dbReference type="EMBL" id="SVA63887.1"/>
    </source>
</evidence>
<dbReference type="Pfam" id="PF10342">
    <property type="entry name" value="Kre9_KNH"/>
    <property type="match status" value="1"/>
</dbReference>
<dbReference type="CDD" id="cd15482">
    <property type="entry name" value="Sialidase_non-viral"/>
    <property type="match status" value="1"/>
</dbReference>
<organism evidence="3">
    <name type="scientific">marine metagenome</name>
    <dbReference type="NCBI Taxonomy" id="408172"/>
    <lineage>
        <taxon>unclassified sequences</taxon>
        <taxon>metagenomes</taxon>
        <taxon>ecological metagenomes</taxon>
    </lineage>
</organism>
<dbReference type="InterPro" id="IPR018466">
    <property type="entry name" value="Kre9/Knh1-like_N"/>
</dbReference>